<keyword evidence="4" id="KW-0862">Zinc</keyword>
<dbReference type="CDD" id="cd14947">
    <property type="entry name" value="NBR1_like"/>
    <property type="match status" value="1"/>
</dbReference>
<feature type="compositionally biased region" description="Basic and acidic residues" evidence="6">
    <location>
        <begin position="240"/>
        <end position="251"/>
    </location>
</feature>
<dbReference type="Gene3D" id="2.60.40.10">
    <property type="entry name" value="Immunoglobulins"/>
    <property type="match status" value="1"/>
</dbReference>
<feature type="compositionally biased region" description="Pro residues" evidence="6">
    <location>
        <begin position="271"/>
        <end position="291"/>
    </location>
</feature>
<gene>
    <name evidence="9" type="ORF">PF001_g26964</name>
</gene>
<dbReference type="Pfam" id="PF16158">
    <property type="entry name" value="N_BRCA1_IG"/>
    <property type="match status" value="1"/>
</dbReference>
<dbReference type="Gene3D" id="1.10.8.10">
    <property type="entry name" value="DNA helicase RuvA subunit, C-terminal domain"/>
    <property type="match status" value="1"/>
</dbReference>
<evidence type="ECO:0000259" key="8">
    <source>
        <dbReference type="PROSITE" id="PS50135"/>
    </source>
</evidence>
<keyword evidence="3 5" id="KW-0863">Zinc-finger</keyword>
<feature type="compositionally biased region" description="Basic residues" evidence="6">
    <location>
        <begin position="302"/>
        <end position="312"/>
    </location>
</feature>
<dbReference type="PANTHER" id="PTHR20930">
    <property type="entry name" value="OVARIAN CARCINOMA ANTIGEN CA125-RELATED"/>
    <property type="match status" value="1"/>
</dbReference>
<evidence type="ECO:0000259" key="7">
    <source>
        <dbReference type="PROSITE" id="PS50030"/>
    </source>
</evidence>
<dbReference type="PROSITE" id="PS01357">
    <property type="entry name" value="ZF_ZZ_1"/>
    <property type="match status" value="1"/>
</dbReference>
<comment type="subcellular location">
    <subcellularLocation>
        <location evidence="1">Cytoplasmic vesicle</location>
        <location evidence="1">Autophagosome</location>
    </subcellularLocation>
</comment>
<keyword evidence="2" id="KW-0479">Metal-binding</keyword>
<dbReference type="InterPro" id="IPR000433">
    <property type="entry name" value="Znf_ZZ"/>
</dbReference>
<dbReference type="AlphaFoldDB" id="A0A6A4BJ26"/>
<dbReference type="InterPro" id="IPR032350">
    <property type="entry name" value="Nbr1_FW"/>
</dbReference>
<feature type="compositionally biased region" description="Pro residues" evidence="6">
    <location>
        <begin position="112"/>
        <end position="126"/>
    </location>
</feature>
<dbReference type="InterPro" id="IPR009060">
    <property type="entry name" value="UBA-like_sf"/>
</dbReference>
<evidence type="ECO:0000313" key="9">
    <source>
        <dbReference type="EMBL" id="KAE9274653.1"/>
    </source>
</evidence>
<dbReference type="InterPro" id="IPR013783">
    <property type="entry name" value="Ig-like_fold"/>
</dbReference>
<evidence type="ECO:0000256" key="2">
    <source>
        <dbReference type="ARBA" id="ARBA00022723"/>
    </source>
</evidence>
<dbReference type="EMBL" id="QXGE01003521">
    <property type="protein sequence ID" value="KAE9274653.1"/>
    <property type="molecule type" value="Genomic_DNA"/>
</dbReference>
<dbReference type="GO" id="GO:0005776">
    <property type="term" value="C:autophagosome"/>
    <property type="evidence" value="ECO:0007669"/>
    <property type="project" value="UniProtKB-SubCell"/>
</dbReference>
<evidence type="ECO:0000313" key="10">
    <source>
        <dbReference type="Proteomes" id="UP000437068"/>
    </source>
</evidence>
<evidence type="ECO:0000256" key="1">
    <source>
        <dbReference type="ARBA" id="ARBA00004419"/>
    </source>
</evidence>
<evidence type="ECO:0000256" key="6">
    <source>
        <dbReference type="SAM" id="MobiDB-lite"/>
    </source>
</evidence>
<name>A0A6A4BJ26_9STRA</name>
<dbReference type="CDD" id="cd02340">
    <property type="entry name" value="ZZ_NBR1_like"/>
    <property type="match status" value="1"/>
</dbReference>
<protein>
    <recommendedName>
        <fullName evidence="11">ZZ-type domain-containing protein</fullName>
    </recommendedName>
</protein>
<dbReference type="PROSITE" id="PS50030">
    <property type="entry name" value="UBA"/>
    <property type="match status" value="1"/>
</dbReference>
<dbReference type="Pfam" id="PF00569">
    <property type="entry name" value="ZZ"/>
    <property type="match status" value="1"/>
</dbReference>
<evidence type="ECO:0000256" key="5">
    <source>
        <dbReference type="PROSITE-ProRule" id="PRU00228"/>
    </source>
</evidence>
<evidence type="ECO:0000256" key="3">
    <source>
        <dbReference type="ARBA" id="ARBA00022771"/>
    </source>
</evidence>
<feature type="compositionally biased region" description="Basic residues" evidence="6">
    <location>
        <begin position="77"/>
        <end position="90"/>
    </location>
</feature>
<sequence length="563" mass="62832">MTELVHPLVVCDGCEMSPIVGVRFKSKTEEDFDLCEACEASGKWKESHGPFTKIQESEMTRGLKVTRRRGQFDHHGKFGHHHGKFGRHGRHGEFGHHGHRERFGRHDQHGPPGLPFHGSPPRPRGPPEFFGRPPHHEGPPGFPRRGPPVHLEDPPGFPGRGPPPRRELFPPPHHLDGRPDFSPPPHHEGPPDFGRRGRSDFPEFFDRRGRHRDGSPPFDFPDRRERHYPGSPPFGPPDFSGRDHQDCPDRRGCHHHGPPPFGPPGHFRSFGPPPFVFPHPQGPPPCPPDLPPEFDRRDGGFRGHHGRHGRHMRFPDDDEQQQEDRSRHGCRGRGRWGRNVSGLEARFLEDVTIEDGTVVEAGKPLRKMWKLVNDGERSWPDGCYMITQAGNPVFPEDWKSSRIDLPALAPGEEFIAGVDLVAPSKPGRYSSFWRVCDPADVSFGHRFWIDIVVAGDNIWSKPSEAATANNTEDVEIEDSSEVATDALSDDDIEIIDSAEAQGADGVAEEVVISEKKDKVDNADYEEALELLASMGFADKEKNVRALELADGNVGGAVNALLSE</sequence>
<feature type="domain" description="UBA" evidence="7">
    <location>
        <begin position="521"/>
        <end position="563"/>
    </location>
</feature>
<dbReference type="Proteomes" id="UP000437068">
    <property type="component" value="Unassembled WGS sequence"/>
</dbReference>
<accession>A0A6A4BJ26</accession>
<evidence type="ECO:0000256" key="4">
    <source>
        <dbReference type="ARBA" id="ARBA00022833"/>
    </source>
</evidence>
<dbReference type="SMART" id="SM00291">
    <property type="entry name" value="ZnF_ZZ"/>
    <property type="match status" value="1"/>
</dbReference>
<proteinExistence type="predicted"/>
<dbReference type="SUPFAM" id="SSF46934">
    <property type="entry name" value="UBA-like"/>
    <property type="match status" value="1"/>
</dbReference>
<feature type="domain" description="ZZ-type" evidence="8">
    <location>
        <begin position="6"/>
        <end position="62"/>
    </location>
</feature>
<dbReference type="Gene3D" id="3.30.60.90">
    <property type="match status" value="1"/>
</dbReference>
<dbReference type="InterPro" id="IPR015940">
    <property type="entry name" value="UBA"/>
</dbReference>
<dbReference type="GO" id="GO:0008270">
    <property type="term" value="F:zinc ion binding"/>
    <property type="evidence" value="ECO:0007669"/>
    <property type="project" value="UniProtKB-KW"/>
</dbReference>
<feature type="region of interest" description="Disordered" evidence="6">
    <location>
        <begin position="73"/>
        <end position="332"/>
    </location>
</feature>
<comment type="caution">
    <text evidence="9">The sequence shown here is derived from an EMBL/GenBank/DDBJ whole genome shotgun (WGS) entry which is preliminary data.</text>
</comment>
<feature type="compositionally biased region" description="Basic and acidic residues" evidence="6">
    <location>
        <begin position="164"/>
        <end position="207"/>
    </location>
</feature>
<dbReference type="InterPro" id="IPR043145">
    <property type="entry name" value="Znf_ZZ_sf"/>
</dbReference>
<evidence type="ECO:0008006" key="11">
    <source>
        <dbReference type="Google" id="ProtNLM"/>
    </source>
</evidence>
<dbReference type="PROSITE" id="PS50135">
    <property type="entry name" value="ZF_ZZ_2"/>
    <property type="match status" value="1"/>
</dbReference>
<dbReference type="SUPFAM" id="SSF57850">
    <property type="entry name" value="RING/U-box"/>
    <property type="match status" value="1"/>
</dbReference>
<organism evidence="9 10">
    <name type="scientific">Phytophthora fragariae</name>
    <dbReference type="NCBI Taxonomy" id="53985"/>
    <lineage>
        <taxon>Eukaryota</taxon>
        <taxon>Sar</taxon>
        <taxon>Stramenopiles</taxon>
        <taxon>Oomycota</taxon>
        <taxon>Peronosporomycetes</taxon>
        <taxon>Peronosporales</taxon>
        <taxon>Peronosporaceae</taxon>
        <taxon>Phytophthora</taxon>
    </lineage>
</organism>
<dbReference type="PANTHER" id="PTHR20930:SF0">
    <property type="entry name" value="PROTEIN ILRUN"/>
    <property type="match status" value="1"/>
</dbReference>
<reference evidence="9 10" key="1">
    <citation type="submission" date="2018-08" db="EMBL/GenBank/DDBJ databases">
        <title>Genomic investigation of the strawberry pathogen Phytophthora fragariae indicates pathogenicity is determined by transcriptional variation in three key races.</title>
        <authorList>
            <person name="Adams T.M."/>
            <person name="Armitage A.D."/>
            <person name="Sobczyk M.K."/>
            <person name="Bates H.J."/>
            <person name="Dunwell J.M."/>
            <person name="Nellist C.F."/>
            <person name="Harrison R.J."/>
        </authorList>
    </citation>
    <scope>NUCLEOTIDE SEQUENCE [LARGE SCALE GENOMIC DNA]</scope>
    <source>
        <strain evidence="9 10">A4</strain>
    </source>
</reference>
<dbReference type="SMART" id="SM00165">
    <property type="entry name" value="UBA"/>
    <property type="match status" value="1"/>
</dbReference>